<evidence type="ECO:0000313" key="2">
    <source>
        <dbReference type="EMBL" id="KPV50437.1"/>
    </source>
</evidence>
<dbReference type="AlphaFoldDB" id="A0A0N8PRN7"/>
<dbReference type="SUPFAM" id="SSF48498">
    <property type="entry name" value="Tetracyclin repressor-like, C-terminal domain"/>
    <property type="match status" value="1"/>
</dbReference>
<keyword evidence="3" id="KW-1185">Reference proteome</keyword>
<dbReference type="Proteomes" id="UP000050509">
    <property type="component" value="Unassembled WGS sequence"/>
</dbReference>
<dbReference type="Gene3D" id="1.10.357.10">
    <property type="entry name" value="Tetracycline Repressor, domain 2"/>
    <property type="match status" value="1"/>
</dbReference>
<accession>A0A0N8PRN7</accession>
<evidence type="ECO:0000313" key="3">
    <source>
        <dbReference type="Proteomes" id="UP000050509"/>
    </source>
</evidence>
<dbReference type="EMBL" id="LJCR01001394">
    <property type="protein sequence ID" value="KPV50437.1"/>
    <property type="molecule type" value="Genomic_DNA"/>
</dbReference>
<sequence>APAEAASPTPGERLATLITRMVEYRRDNLEFFQLLDQVVNSGQPPDDITDMIRSRRTAFLAELRDLIVAAQASGECAKDDPDQLVFAVTACLDGLTRFGLHQPERFAALCPRPEIILRLLRP</sequence>
<evidence type="ECO:0000259" key="1">
    <source>
        <dbReference type="Pfam" id="PF17932"/>
    </source>
</evidence>
<reference evidence="2 3" key="1">
    <citation type="submission" date="2015-09" db="EMBL/GenBank/DDBJ databases">
        <title>Draft genome sequence of Kouleothrix aurantiaca JCM 19913.</title>
        <authorList>
            <person name="Hemp J."/>
        </authorList>
    </citation>
    <scope>NUCLEOTIDE SEQUENCE [LARGE SCALE GENOMIC DNA]</scope>
    <source>
        <strain evidence="2 3">COM-B</strain>
    </source>
</reference>
<comment type="caution">
    <text evidence="2">The sequence shown here is derived from an EMBL/GenBank/DDBJ whole genome shotgun (WGS) entry which is preliminary data.</text>
</comment>
<gene>
    <name evidence="2" type="ORF">SE17_26965</name>
</gene>
<protein>
    <recommendedName>
        <fullName evidence="1">HTH-type transcriptional repressor KstR2 C-terminal domain-containing protein</fullName>
    </recommendedName>
</protein>
<name>A0A0N8PRN7_9CHLR</name>
<dbReference type="InterPro" id="IPR041490">
    <property type="entry name" value="KstR2_TetR_C"/>
</dbReference>
<dbReference type="InterPro" id="IPR036271">
    <property type="entry name" value="Tet_transcr_reg_TetR-rel_C_sf"/>
</dbReference>
<proteinExistence type="predicted"/>
<feature type="non-terminal residue" evidence="2">
    <location>
        <position position="1"/>
    </location>
</feature>
<feature type="domain" description="HTH-type transcriptional repressor KstR2 C-terminal" evidence="1">
    <location>
        <begin position="9"/>
        <end position="95"/>
    </location>
</feature>
<dbReference type="Pfam" id="PF17932">
    <property type="entry name" value="TetR_C_24"/>
    <property type="match status" value="1"/>
</dbReference>
<organism evidence="2 3">
    <name type="scientific">Kouleothrix aurantiaca</name>
    <dbReference type="NCBI Taxonomy" id="186479"/>
    <lineage>
        <taxon>Bacteria</taxon>
        <taxon>Bacillati</taxon>
        <taxon>Chloroflexota</taxon>
        <taxon>Chloroflexia</taxon>
        <taxon>Chloroflexales</taxon>
        <taxon>Roseiflexineae</taxon>
        <taxon>Roseiflexaceae</taxon>
        <taxon>Kouleothrix</taxon>
    </lineage>
</organism>